<evidence type="ECO:0000313" key="2">
    <source>
        <dbReference type="EMBL" id="KAF3960736.1"/>
    </source>
</evidence>
<comment type="caution">
    <text evidence="2">The sequence shown here is derived from an EMBL/GenBank/DDBJ whole genome shotgun (WGS) entry which is preliminary data.</text>
</comment>
<evidence type="ECO:0000256" key="1">
    <source>
        <dbReference type="SAM" id="MobiDB-lite"/>
    </source>
</evidence>
<dbReference type="EMBL" id="JRKL02002048">
    <property type="protein sequence ID" value="KAF3960736.1"/>
    <property type="molecule type" value="Genomic_DNA"/>
</dbReference>
<dbReference type="AlphaFoldDB" id="A0A8J4RBW1"/>
<proteinExistence type="predicted"/>
<name>A0A8J4RBW1_9ROSI</name>
<reference evidence="2" key="1">
    <citation type="submission" date="2020-03" db="EMBL/GenBank/DDBJ databases">
        <title>Castanea mollissima Vanexum genome sequencing.</title>
        <authorList>
            <person name="Staton M."/>
        </authorList>
    </citation>
    <scope>NUCLEOTIDE SEQUENCE</scope>
    <source>
        <tissue evidence="2">Leaf</tissue>
    </source>
</reference>
<gene>
    <name evidence="2" type="ORF">CMV_014573</name>
</gene>
<feature type="region of interest" description="Disordered" evidence="1">
    <location>
        <begin position="76"/>
        <end position="95"/>
    </location>
</feature>
<keyword evidence="3" id="KW-1185">Reference proteome</keyword>
<dbReference type="OrthoDB" id="10371814at2759"/>
<organism evidence="2 3">
    <name type="scientific">Castanea mollissima</name>
    <name type="common">Chinese chestnut</name>
    <dbReference type="NCBI Taxonomy" id="60419"/>
    <lineage>
        <taxon>Eukaryota</taxon>
        <taxon>Viridiplantae</taxon>
        <taxon>Streptophyta</taxon>
        <taxon>Embryophyta</taxon>
        <taxon>Tracheophyta</taxon>
        <taxon>Spermatophyta</taxon>
        <taxon>Magnoliopsida</taxon>
        <taxon>eudicotyledons</taxon>
        <taxon>Gunneridae</taxon>
        <taxon>Pentapetalae</taxon>
        <taxon>rosids</taxon>
        <taxon>fabids</taxon>
        <taxon>Fagales</taxon>
        <taxon>Fagaceae</taxon>
        <taxon>Castanea</taxon>
    </lineage>
</organism>
<dbReference type="Proteomes" id="UP000737018">
    <property type="component" value="Unassembled WGS sequence"/>
</dbReference>
<accession>A0A8J4RBW1</accession>
<protein>
    <submittedName>
        <fullName evidence="2">Uncharacterized protein</fullName>
    </submittedName>
</protein>
<evidence type="ECO:0000313" key="3">
    <source>
        <dbReference type="Proteomes" id="UP000737018"/>
    </source>
</evidence>
<sequence>MLPYELCHRILIALKAAVGWFREGMLCHQNNEMPSLSCSYAPTISDSINLQSNAIQAASANNSVFNQNPISGQVTRSYAAQHPARQGNFESSPMT</sequence>